<dbReference type="GO" id="GO:0004519">
    <property type="term" value="F:endonuclease activity"/>
    <property type="evidence" value="ECO:0007669"/>
    <property type="project" value="UniProtKB-KW"/>
</dbReference>
<feature type="domain" description="HNH nuclease" evidence="1">
    <location>
        <begin position="151"/>
        <end position="202"/>
    </location>
</feature>
<dbReference type="EMBL" id="JAZHOJ010000019">
    <property type="protein sequence ID" value="MFK7004130.1"/>
    <property type="molecule type" value="Genomic_DNA"/>
</dbReference>
<protein>
    <submittedName>
        <fullName evidence="2">HNH endonuclease</fullName>
    </submittedName>
</protein>
<comment type="caution">
    <text evidence="2">The sequence shown here is derived from an EMBL/GenBank/DDBJ whole genome shotgun (WGS) entry which is preliminary data.</text>
</comment>
<keyword evidence="2" id="KW-0378">Hydrolase</keyword>
<keyword evidence="3" id="KW-1185">Reference proteome</keyword>
<accession>A0ABW8PHR4</accession>
<dbReference type="Pfam" id="PF13391">
    <property type="entry name" value="HNH_2"/>
    <property type="match status" value="1"/>
</dbReference>
<organism evidence="2 3">
    <name type="scientific">Flavobacterium covae</name>
    <dbReference type="NCBI Taxonomy" id="2906076"/>
    <lineage>
        <taxon>Bacteria</taxon>
        <taxon>Pseudomonadati</taxon>
        <taxon>Bacteroidota</taxon>
        <taxon>Flavobacteriia</taxon>
        <taxon>Flavobacteriales</taxon>
        <taxon>Flavobacteriaceae</taxon>
        <taxon>Flavobacterium</taxon>
    </lineage>
</organism>
<evidence type="ECO:0000313" key="3">
    <source>
        <dbReference type="Proteomes" id="UP001621713"/>
    </source>
</evidence>
<dbReference type="RefSeq" id="WP_088466600.1">
    <property type="nucleotide sequence ID" value="NZ_JAZHOJ010000019.1"/>
</dbReference>
<keyword evidence="2" id="KW-0540">Nuclease</keyword>
<gene>
    <name evidence="2" type="ORF">V3467_09745</name>
</gene>
<dbReference type="InterPro" id="IPR003615">
    <property type="entry name" value="HNH_nuc"/>
</dbReference>
<evidence type="ECO:0000313" key="2">
    <source>
        <dbReference type="EMBL" id="MFK7004130.1"/>
    </source>
</evidence>
<dbReference type="Proteomes" id="UP001621713">
    <property type="component" value="Unassembled WGS sequence"/>
</dbReference>
<keyword evidence="2" id="KW-0255">Endonuclease</keyword>
<proteinExistence type="predicted"/>
<reference evidence="2 3" key="1">
    <citation type="submission" date="2024-02" db="EMBL/GenBank/DDBJ databases">
        <title>Comparative Genomic Analysis of Flavobacterium Species Causing Columnaris Disease of Freshwater Fish in Thailand: Insights into Virulence and Resistance Mechanisms.</title>
        <authorList>
            <person name="Nguyen D."/>
            <person name="Chokmangmeepisarn P."/>
            <person name="Khianchaikhan K."/>
            <person name="Morishita M."/>
            <person name="Bunnoy A."/>
            <person name="Rodkhum C."/>
        </authorList>
    </citation>
    <scope>NUCLEOTIDE SEQUENCE [LARGE SCALE GENOMIC DNA]</scope>
    <source>
        <strain evidence="2 3">PCBSB2203</strain>
    </source>
</reference>
<evidence type="ECO:0000259" key="1">
    <source>
        <dbReference type="Pfam" id="PF13391"/>
    </source>
</evidence>
<sequence>MPKKNLWTREELILAFNLYLKLPFGKMHKHTPEIIELANLLGRTPSSIGMRLGNFASCDPYHLQRGVGGLKGGMNQVKPIWDEFYNNQEELVFLSEQILAQKENTSIESKYQDILSDIKDLKGETILRQVKTRVNQSVFREMVLTNYTSTCAITGITIPQLLLASHIIPWSKNEKERLNPENGICLSPLYDKAFDKGLISINTNYQVIVSKELKKKKDTVFYSNHFAPIENQKIIEPISYLPRKEFLEFHLDTIFQK</sequence>
<name>A0ABW8PHR4_9FLAO</name>